<dbReference type="SMART" id="SM00184">
    <property type="entry name" value="RING"/>
    <property type="match status" value="1"/>
</dbReference>
<comment type="caution">
    <text evidence="6">The sequence shown here is derived from an EMBL/GenBank/DDBJ whole genome shotgun (WGS) entry which is preliminary data.</text>
</comment>
<dbReference type="PROSITE" id="PS50089">
    <property type="entry name" value="ZF_RING_2"/>
    <property type="match status" value="1"/>
</dbReference>
<dbReference type="GO" id="GO:0008270">
    <property type="term" value="F:zinc ion binding"/>
    <property type="evidence" value="ECO:0007669"/>
    <property type="project" value="UniProtKB-KW"/>
</dbReference>
<evidence type="ECO:0000256" key="3">
    <source>
        <dbReference type="ARBA" id="ARBA00022833"/>
    </source>
</evidence>
<dbReference type="PROSITE" id="PS00518">
    <property type="entry name" value="ZF_RING_1"/>
    <property type="match status" value="1"/>
</dbReference>
<gene>
    <name evidence="6" type="ORF">DFH05DRAFT_1520937</name>
</gene>
<name>A0A9W8P966_9AGAR</name>
<dbReference type="AlphaFoldDB" id="A0A9W8P966"/>
<dbReference type="InterPro" id="IPR013083">
    <property type="entry name" value="Znf_RING/FYVE/PHD"/>
</dbReference>
<dbReference type="Proteomes" id="UP001142393">
    <property type="component" value="Unassembled WGS sequence"/>
</dbReference>
<reference evidence="6 7" key="1">
    <citation type="journal article" date="2023" name="Proc. Natl. Acad. Sci. U.S.A.">
        <title>A global phylogenomic analysis of the shiitake genus Lentinula.</title>
        <authorList>
            <person name="Sierra-Patev S."/>
            <person name="Min B."/>
            <person name="Naranjo-Ortiz M."/>
            <person name="Looney B."/>
            <person name="Konkel Z."/>
            <person name="Slot J.C."/>
            <person name="Sakamoto Y."/>
            <person name="Steenwyk J.L."/>
            <person name="Rokas A."/>
            <person name="Carro J."/>
            <person name="Camarero S."/>
            <person name="Ferreira P."/>
            <person name="Molpeceres G."/>
            <person name="Ruiz-Duenas F.J."/>
            <person name="Serrano A."/>
            <person name="Henrissat B."/>
            <person name="Drula E."/>
            <person name="Hughes K.W."/>
            <person name="Mata J.L."/>
            <person name="Ishikawa N.K."/>
            <person name="Vargas-Isla R."/>
            <person name="Ushijima S."/>
            <person name="Smith C.A."/>
            <person name="Donoghue J."/>
            <person name="Ahrendt S."/>
            <person name="Andreopoulos W."/>
            <person name="He G."/>
            <person name="LaButti K."/>
            <person name="Lipzen A."/>
            <person name="Ng V."/>
            <person name="Riley R."/>
            <person name="Sandor L."/>
            <person name="Barry K."/>
            <person name="Martinez A.T."/>
            <person name="Xiao Y."/>
            <person name="Gibbons J.G."/>
            <person name="Terashima K."/>
            <person name="Grigoriev I.V."/>
            <person name="Hibbett D."/>
        </authorList>
    </citation>
    <scope>NUCLEOTIDE SEQUENCE [LARGE SCALE GENOMIC DNA]</scope>
    <source>
        <strain evidence="6 7">TFB7810</strain>
    </source>
</reference>
<evidence type="ECO:0000259" key="5">
    <source>
        <dbReference type="PROSITE" id="PS50089"/>
    </source>
</evidence>
<evidence type="ECO:0000256" key="4">
    <source>
        <dbReference type="PROSITE-ProRule" id="PRU00175"/>
    </source>
</evidence>
<proteinExistence type="predicted"/>
<accession>A0A9W8P966</accession>
<dbReference type="SUPFAM" id="SSF57850">
    <property type="entry name" value="RING/U-box"/>
    <property type="match status" value="1"/>
</dbReference>
<dbReference type="InterPro" id="IPR017907">
    <property type="entry name" value="Znf_RING_CS"/>
</dbReference>
<dbReference type="InterPro" id="IPR001841">
    <property type="entry name" value="Znf_RING"/>
</dbReference>
<evidence type="ECO:0000256" key="1">
    <source>
        <dbReference type="ARBA" id="ARBA00022723"/>
    </source>
</evidence>
<dbReference type="Gene3D" id="3.30.40.10">
    <property type="entry name" value="Zinc/RING finger domain, C3HC4 (zinc finger)"/>
    <property type="match status" value="1"/>
</dbReference>
<dbReference type="Pfam" id="PF15227">
    <property type="entry name" value="zf-C3HC4_4"/>
    <property type="match status" value="1"/>
</dbReference>
<sequence length="357" mass="39195">MGSRDTKRKIKSPRAARRRVAIHESHTMVLRKRNRSPIPQVQAPSLDSVCGSDLSLSSPLTSSSQTEANFELGAATADLTSNLTARMNHTQASALLTNKPLIEESLMPTSSSTTDFLTGSIGSKASTSTMHHYWDASNLYPLDQEAFTGLEPLVQTSHTQNGTSTLGSFIGASTVPFRSFTPDPLTGMNRSRASTPVIQQGVAHIFRLEVDQYETEWNTVIAEQVKTLNLLKEKEALGQKQYASSEKETGDYLAVRKRNYQCPICLDLAWNNHVLGCGHSFCVRCLNRYKAEHQQMLEEKPEATEVLFRCPTCHSSICAKPVHSVTIEAGVKAVAAESSVAVPSTEPLQWFLQTKVG</sequence>
<evidence type="ECO:0000313" key="7">
    <source>
        <dbReference type="Proteomes" id="UP001142393"/>
    </source>
</evidence>
<evidence type="ECO:0000256" key="2">
    <source>
        <dbReference type="ARBA" id="ARBA00022771"/>
    </source>
</evidence>
<keyword evidence="3" id="KW-0862">Zinc</keyword>
<organism evidence="6 7">
    <name type="scientific">Lentinula detonsa</name>
    <dbReference type="NCBI Taxonomy" id="2804962"/>
    <lineage>
        <taxon>Eukaryota</taxon>
        <taxon>Fungi</taxon>
        <taxon>Dikarya</taxon>
        <taxon>Basidiomycota</taxon>
        <taxon>Agaricomycotina</taxon>
        <taxon>Agaricomycetes</taxon>
        <taxon>Agaricomycetidae</taxon>
        <taxon>Agaricales</taxon>
        <taxon>Marasmiineae</taxon>
        <taxon>Omphalotaceae</taxon>
        <taxon>Lentinula</taxon>
    </lineage>
</organism>
<feature type="domain" description="RING-type" evidence="5">
    <location>
        <begin position="262"/>
        <end position="314"/>
    </location>
</feature>
<protein>
    <recommendedName>
        <fullName evidence="5">RING-type domain-containing protein</fullName>
    </recommendedName>
</protein>
<keyword evidence="1" id="KW-0479">Metal-binding</keyword>
<dbReference type="EMBL" id="JANVFU010000002">
    <property type="protein sequence ID" value="KAJ3749325.1"/>
    <property type="molecule type" value="Genomic_DNA"/>
</dbReference>
<keyword evidence="7" id="KW-1185">Reference proteome</keyword>
<keyword evidence="2 4" id="KW-0863">Zinc-finger</keyword>
<evidence type="ECO:0000313" key="6">
    <source>
        <dbReference type="EMBL" id="KAJ3749325.1"/>
    </source>
</evidence>